<keyword evidence="4" id="KW-0997">Cell inner membrane</keyword>
<comment type="similarity">
    <text evidence="2 8">Belongs to the peptidase A24 family.</text>
</comment>
<dbReference type="eggNOG" id="COG1989">
    <property type="taxonomic scope" value="Bacteria"/>
</dbReference>
<evidence type="ECO:0000259" key="11">
    <source>
        <dbReference type="Pfam" id="PF01478"/>
    </source>
</evidence>
<feature type="transmembrane region" description="Helical" evidence="10">
    <location>
        <begin position="187"/>
        <end position="210"/>
    </location>
</feature>
<dbReference type="MEROPS" id="A24.019"/>
<dbReference type="InterPro" id="IPR014032">
    <property type="entry name" value="Peptidase_A24A_bac"/>
</dbReference>
<feature type="domain" description="Prepilin peptidase A24 N-terminal" evidence="12">
    <location>
        <begin position="7"/>
        <end position="90"/>
    </location>
</feature>
<evidence type="ECO:0000256" key="8">
    <source>
        <dbReference type="RuleBase" id="RU003793"/>
    </source>
</evidence>
<dbReference type="Gene3D" id="1.20.120.1220">
    <property type="match status" value="1"/>
</dbReference>
<keyword evidence="9" id="KW-0645">Protease</keyword>
<keyword evidence="9" id="KW-0808">Transferase</keyword>
<dbReference type="InterPro" id="IPR050882">
    <property type="entry name" value="Prepilin_peptidase/N-MTase"/>
</dbReference>
<dbReference type="InterPro" id="IPR010627">
    <property type="entry name" value="Prepilin_pept_A24_N"/>
</dbReference>
<evidence type="ECO:0000256" key="2">
    <source>
        <dbReference type="ARBA" id="ARBA00005801"/>
    </source>
</evidence>
<feature type="transmembrane region" description="Helical" evidence="10">
    <location>
        <begin position="6"/>
        <end position="23"/>
    </location>
</feature>
<dbReference type="OrthoDB" id="9789291at2"/>
<evidence type="ECO:0000256" key="1">
    <source>
        <dbReference type="ARBA" id="ARBA00004429"/>
    </source>
</evidence>
<keyword evidence="3" id="KW-1003">Cell membrane</keyword>
<dbReference type="PRINTS" id="PR00864">
    <property type="entry name" value="PREPILNPTASE"/>
</dbReference>
<comment type="subcellular location">
    <subcellularLocation>
        <location evidence="1">Cell inner membrane</location>
        <topology evidence="1">Multi-pass membrane protein</topology>
    </subcellularLocation>
    <subcellularLocation>
        <location evidence="9">Cell membrane</location>
        <topology evidence="9">Multi-pass membrane protein</topology>
    </subcellularLocation>
</comment>
<dbReference type="Pfam" id="PF06750">
    <property type="entry name" value="A24_N_bact"/>
    <property type="match status" value="1"/>
</dbReference>
<dbReference type="STRING" id="555088.DealDRAFT_0763"/>
<feature type="transmembrane region" description="Helical" evidence="10">
    <location>
        <begin position="146"/>
        <end position="166"/>
    </location>
</feature>
<dbReference type="Pfam" id="PF01478">
    <property type="entry name" value="Peptidase_A24"/>
    <property type="match status" value="1"/>
</dbReference>
<protein>
    <recommendedName>
        <fullName evidence="9">Prepilin leader peptidase/N-methyltransferase</fullName>
        <ecNumber evidence="9">2.1.1.-</ecNumber>
        <ecNumber evidence="9">3.4.23.43</ecNumber>
    </recommendedName>
</protein>
<accession>C0GE54</accession>
<keyword evidence="9" id="KW-0378">Hydrolase</keyword>
<evidence type="ECO:0000256" key="3">
    <source>
        <dbReference type="ARBA" id="ARBA00022475"/>
    </source>
</evidence>
<dbReference type="InterPro" id="IPR000045">
    <property type="entry name" value="Prepilin_IV_endopep_pep"/>
</dbReference>
<dbReference type="GO" id="GO:0008168">
    <property type="term" value="F:methyltransferase activity"/>
    <property type="evidence" value="ECO:0007669"/>
    <property type="project" value="UniProtKB-KW"/>
</dbReference>
<evidence type="ECO:0000256" key="6">
    <source>
        <dbReference type="ARBA" id="ARBA00022989"/>
    </source>
</evidence>
<dbReference type="Proteomes" id="UP000006443">
    <property type="component" value="Unassembled WGS sequence"/>
</dbReference>
<feature type="domain" description="Prepilin type IV endopeptidase peptidase" evidence="11">
    <location>
        <begin position="100"/>
        <end position="202"/>
    </location>
</feature>
<evidence type="ECO:0000256" key="10">
    <source>
        <dbReference type="SAM" id="Phobius"/>
    </source>
</evidence>
<evidence type="ECO:0000313" key="14">
    <source>
        <dbReference type="Proteomes" id="UP000006443"/>
    </source>
</evidence>
<comment type="catalytic activity">
    <reaction evidence="9">
        <text>Typically cleaves a -Gly-|-Phe- bond to release an N-terminal, basic peptide of 5-8 residues from type IV prepilin, and then N-methylates the new N-terminal amino group, the methyl donor being S-adenosyl-L-methionine.</text>
        <dbReference type="EC" id="3.4.23.43"/>
    </reaction>
</comment>
<keyword evidence="7 10" id="KW-0472">Membrane</keyword>
<dbReference type="EMBL" id="ACJM01000003">
    <property type="protein sequence ID" value="EEG78348.1"/>
    <property type="molecule type" value="Genomic_DNA"/>
</dbReference>
<feature type="transmembrane region" description="Helical" evidence="10">
    <location>
        <begin position="216"/>
        <end position="234"/>
    </location>
</feature>
<keyword evidence="9" id="KW-0489">Methyltransferase</keyword>
<evidence type="ECO:0000313" key="13">
    <source>
        <dbReference type="EMBL" id="EEG78348.1"/>
    </source>
</evidence>
<evidence type="ECO:0000256" key="4">
    <source>
        <dbReference type="ARBA" id="ARBA00022519"/>
    </source>
</evidence>
<keyword evidence="9" id="KW-0511">Multifunctional enzyme</keyword>
<dbReference type="RefSeq" id="WP_008515024.1">
    <property type="nucleotide sequence ID" value="NZ_ACJM01000003.1"/>
</dbReference>
<feature type="transmembrane region" description="Helical" evidence="10">
    <location>
        <begin position="122"/>
        <end position="140"/>
    </location>
</feature>
<dbReference type="AlphaFoldDB" id="C0GE54"/>
<gene>
    <name evidence="13" type="ORF">DealDRAFT_0763</name>
</gene>
<keyword evidence="5 9" id="KW-0812">Transmembrane</keyword>
<comment type="caution">
    <text evidence="13">The sequence shown here is derived from an EMBL/GenBank/DDBJ whole genome shotgun (WGS) entry which is preliminary data.</text>
</comment>
<keyword evidence="14" id="KW-1185">Reference proteome</keyword>
<feature type="transmembrane region" description="Helical" evidence="10">
    <location>
        <begin position="95"/>
        <end position="113"/>
    </location>
</feature>
<evidence type="ECO:0000256" key="9">
    <source>
        <dbReference type="RuleBase" id="RU003794"/>
    </source>
</evidence>
<dbReference type="GO" id="GO:0032259">
    <property type="term" value="P:methylation"/>
    <property type="evidence" value="ECO:0007669"/>
    <property type="project" value="UniProtKB-KW"/>
</dbReference>
<sequence>MWLVVFVFGLFIGSFLNVCIWRIPREESVVFPPSHCTGCGRRLGALELIPVLSFLWQRGRCAGCGAEVSWRYPAVELASAVMFVLLFLRFGWPEFVIHAVFFAILLVIFFIDIDHQIIPNRLVLLLLGYSLLIQVVWPQVAWSDALLGGLLGGGLFLFLAVVSGGGMGGGDIKLVAVLGLWYGWAQLLLLMFLAFLGGGLIGGILLILGIKKRKDGIPFGPFLVLAAFVVTMWGRQLLEWYLRISGL</sequence>
<evidence type="ECO:0000259" key="12">
    <source>
        <dbReference type="Pfam" id="PF06750"/>
    </source>
</evidence>
<dbReference type="GO" id="GO:0004190">
    <property type="term" value="F:aspartic-type endopeptidase activity"/>
    <property type="evidence" value="ECO:0007669"/>
    <property type="project" value="UniProtKB-EC"/>
</dbReference>
<keyword evidence="6 10" id="KW-1133">Transmembrane helix</keyword>
<dbReference type="EC" id="2.1.1.-" evidence="9"/>
<comment type="function">
    <text evidence="9">Plays an essential role in type IV pili and type II pseudopili formation by proteolytically removing the leader sequence from substrate proteins and subsequently monomethylating the alpha-amino group of the newly exposed N-terminal phenylalanine.</text>
</comment>
<dbReference type="PANTHER" id="PTHR30487:SF0">
    <property type="entry name" value="PREPILIN LEADER PEPTIDASE_N-METHYLTRANSFERASE-RELATED"/>
    <property type="match status" value="1"/>
</dbReference>
<dbReference type="GO" id="GO:0005886">
    <property type="term" value="C:plasma membrane"/>
    <property type="evidence" value="ECO:0007669"/>
    <property type="project" value="UniProtKB-SubCell"/>
</dbReference>
<dbReference type="GO" id="GO:0006465">
    <property type="term" value="P:signal peptide processing"/>
    <property type="evidence" value="ECO:0007669"/>
    <property type="project" value="TreeGrafter"/>
</dbReference>
<reference evidence="13 14" key="1">
    <citation type="submission" date="2009-02" db="EMBL/GenBank/DDBJ databases">
        <title>Sequencing of the draft genome and assembly of Dethiobacter alkaliphilus AHT 1.</title>
        <authorList>
            <consortium name="US DOE Joint Genome Institute (JGI-PGF)"/>
            <person name="Lucas S."/>
            <person name="Copeland A."/>
            <person name="Lapidus A."/>
            <person name="Glavina del Rio T."/>
            <person name="Dalin E."/>
            <person name="Tice H."/>
            <person name="Bruce D."/>
            <person name="Goodwin L."/>
            <person name="Pitluck S."/>
            <person name="Larimer F."/>
            <person name="Land M.L."/>
            <person name="Hauser L."/>
            <person name="Muyzer G."/>
        </authorList>
    </citation>
    <scope>NUCLEOTIDE SEQUENCE [LARGE SCALE GENOMIC DNA]</scope>
    <source>
        <strain evidence="13 14">AHT 1</strain>
    </source>
</reference>
<proteinExistence type="inferred from homology"/>
<dbReference type="PANTHER" id="PTHR30487">
    <property type="entry name" value="TYPE 4 PREPILIN-LIKE PROTEINS LEADER PEPTIDE-PROCESSING ENZYME"/>
    <property type="match status" value="1"/>
</dbReference>
<organism evidence="13 14">
    <name type="scientific">Dethiobacter alkaliphilus AHT 1</name>
    <dbReference type="NCBI Taxonomy" id="555088"/>
    <lineage>
        <taxon>Bacteria</taxon>
        <taxon>Bacillati</taxon>
        <taxon>Bacillota</taxon>
        <taxon>Dethiobacteria</taxon>
        <taxon>Dethiobacterales</taxon>
        <taxon>Dethiobacteraceae</taxon>
        <taxon>Dethiobacter</taxon>
    </lineage>
</organism>
<dbReference type="EC" id="3.4.23.43" evidence="9"/>
<feature type="transmembrane region" description="Helical" evidence="10">
    <location>
        <begin position="70"/>
        <end position="89"/>
    </location>
</feature>
<evidence type="ECO:0000256" key="7">
    <source>
        <dbReference type="ARBA" id="ARBA00023136"/>
    </source>
</evidence>
<name>C0GE54_DETAL</name>
<evidence type="ECO:0000256" key="5">
    <source>
        <dbReference type="ARBA" id="ARBA00022692"/>
    </source>
</evidence>